<dbReference type="Gene3D" id="3.20.20.70">
    <property type="entry name" value="Aldolase class I"/>
    <property type="match status" value="1"/>
</dbReference>
<keyword evidence="5" id="KW-0665">Pyrimidine biosynthesis</keyword>
<dbReference type="Proteomes" id="UP000054279">
    <property type="component" value="Unassembled WGS sequence"/>
</dbReference>
<comment type="cofactor">
    <cofactor evidence="1">
        <name>FMN</name>
        <dbReference type="ChEBI" id="CHEBI:58210"/>
    </cofactor>
</comment>
<dbReference type="GO" id="GO:0005737">
    <property type="term" value="C:cytoplasm"/>
    <property type="evidence" value="ECO:0007669"/>
    <property type="project" value="InterPro"/>
</dbReference>
<dbReference type="GO" id="GO:0004152">
    <property type="term" value="F:dihydroorotate dehydrogenase activity"/>
    <property type="evidence" value="ECO:0007669"/>
    <property type="project" value="InterPro"/>
</dbReference>
<dbReference type="PANTHER" id="PTHR48109:SF1">
    <property type="entry name" value="DIHYDROOROTATE DEHYDROGENASE (FUMARATE)"/>
    <property type="match status" value="1"/>
</dbReference>
<dbReference type="InterPro" id="IPR012135">
    <property type="entry name" value="Dihydroorotate_DH_1_2"/>
</dbReference>
<dbReference type="UniPathway" id="UPA00070"/>
<dbReference type="GO" id="GO:0044205">
    <property type="term" value="P:'de novo' UMP biosynthetic process"/>
    <property type="evidence" value="ECO:0007669"/>
    <property type="project" value="UniProtKB-UniPathway"/>
</dbReference>
<evidence type="ECO:0000256" key="5">
    <source>
        <dbReference type="ARBA" id="ARBA00022975"/>
    </source>
</evidence>
<dbReference type="EMBL" id="KN837113">
    <property type="protein sequence ID" value="KIJ45099.1"/>
    <property type="molecule type" value="Genomic_DNA"/>
</dbReference>
<dbReference type="GO" id="GO:0006207">
    <property type="term" value="P:'de novo' pyrimidine nucleobase biosynthetic process"/>
    <property type="evidence" value="ECO:0007669"/>
    <property type="project" value="TreeGrafter"/>
</dbReference>
<keyword evidence="10" id="KW-1185">Reference proteome</keyword>
<evidence type="ECO:0000256" key="7">
    <source>
        <dbReference type="ARBA" id="ARBA00031623"/>
    </source>
</evidence>
<evidence type="ECO:0000256" key="4">
    <source>
        <dbReference type="ARBA" id="ARBA00022643"/>
    </source>
</evidence>
<comment type="pathway">
    <text evidence="2">Pyrimidine metabolism; UMP biosynthesis via de novo pathway.</text>
</comment>
<accession>A0A0C9VDG9</accession>
<evidence type="ECO:0000256" key="3">
    <source>
        <dbReference type="ARBA" id="ARBA00022630"/>
    </source>
</evidence>
<dbReference type="InterPro" id="IPR005720">
    <property type="entry name" value="Dihydroorotate_DH_cat"/>
</dbReference>
<keyword evidence="3" id="KW-0285">Flavoprotein</keyword>
<proteinExistence type="predicted"/>
<keyword evidence="4" id="KW-0288">FMN</keyword>
<evidence type="ECO:0000313" key="9">
    <source>
        <dbReference type="EMBL" id="KIJ45099.1"/>
    </source>
</evidence>
<dbReference type="SUPFAM" id="SSF51395">
    <property type="entry name" value="FMN-linked oxidoreductases"/>
    <property type="match status" value="1"/>
</dbReference>
<dbReference type="Pfam" id="PF01180">
    <property type="entry name" value="DHO_dh"/>
    <property type="match status" value="1"/>
</dbReference>
<dbReference type="OrthoDB" id="14784at2759"/>
<dbReference type="InterPro" id="IPR023359">
    <property type="entry name" value="Dihydro_DH_chainA_dom2"/>
</dbReference>
<protein>
    <recommendedName>
        <fullName evidence="7">Dihydroorotate oxidase</fullName>
    </recommendedName>
</protein>
<dbReference type="Gene3D" id="2.30.26.10">
    <property type="entry name" value="Dihydroorotate Dehydrogenase A, chain A, domain 2"/>
    <property type="match status" value="1"/>
</dbReference>
<keyword evidence="6" id="KW-0560">Oxidoreductase</keyword>
<reference evidence="9 10" key="1">
    <citation type="submission" date="2014-06" db="EMBL/GenBank/DDBJ databases">
        <title>Evolutionary Origins and Diversification of the Mycorrhizal Mutualists.</title>
        <authorList>
            <consortium name="DOE Joint Genome Institute"/>
            <consortium name="Mycorrhizal Genomics Consortium"/>
            <person name="Kohler A."/>
            <person name="Kuo A."/>
            <person name="Nagy L.G."/>
            <person name="Floudas D."/>
            <person name="Copeland A."/>
            <person name="Barry K.W."/>
            <person name="Cichocki N."/>
            <person name="Veneault-Fourrey C."/>
            <person name="LaButti K."/>
            <person name="Lindquist E.A."/>
            <person name="Lipzen A."/>
            <person name="Lundell T."/>
            <person name="Morin E."/>
            <person name="Murat C."/>
            <person name="Riley R."/>
            <person name="Ohm R."/>
            <person name="Sun H."/>
            <person name="Tunlid A."/>
            <person name="Henrissat B."/>
            <person name="Grigoriev I.V."/>
            <person name="Hibbett D.S."/>
            <person name="Martin F."/>
        </authorList>
    </citation>
    <scope>NUCLEOTIDE SEQUENCE [LARGE SCALE GENOMIC DNA]</scope>
    <source>
        <strain evidence="9 10">SS14</strain>
    </source>
</reference>
<dbReference type="HOGENOM" id="CLU_036010_0_0_1"/>
<gene>
    <name evidence="9" type="ORF">M422DRAFT_167156</name>
</gene>
<evidence type="ECO:0000259" key="8">
    <source>
        <dbReference type="Pfam" id="PF01180"/>
    </source>
</evidence>
<dbReference type="InterPro" id="IPR013785">
    <property type="entry name" value="Aldolase_TIM"/>
</dbReference>
<name>A0A0C9VDG9_SPHS4</name>
<evidence type="ECO:0000256" key="2">
    <source>
        <dbReference type="ARBA" id="ARBA00004725"/>
    </source>
</evidence>
<evidence type="ECO:0000256" key="1">
    <source>
        <dbReference type="ARBA" id="ARBA00001917"/>
    </source>
</evidence>
<dbReference type="PANTHER" id="PTHR48109">
    <property type="entry name" value="DIHYDROOROTATE DEHYDROGENASE (QUINONE), MITOCHONDRIAL-RELATED"/>
    <property type="match status" value="1"/>
</dbReference>
<feature type="domain" description="Dihydroorotate dehydrogenase catalytic" evidence="8">
    <location>
        <begin position="6"/>
        <end position="330"/>
    </location>
</feature>
<sequence>MAKIHRLILNPPILNSSSFFSSSREQLKELFGSVYTGGVTVRTATIGGFPEDTLSIHKHAIAPGNASINSYGYSPIPLSQYLEWIREFLADSSTSTKPFIISIAPASTEELSETLKLIQTLRKDLKDNESDFSRIGIELNTSCPNITGHAPPAYSPEALKPLLQVLKESYAEDPTLTIGLKLAPFVHAGQFKGVVDLLGSISSEGEQGTKSNCISFLSCTNTLGSSVLFTEQTISPEAEASSVFAVPTVTGGLAGEPIHALALGNVYSFKKLLSEHPDPSLQRIVLIGIGGVSSKEAVKRMRRVGASVVECATALGIHGVGIFKELNEGL</sequence>
<dbReference type="InterPro" id="IPR050074">
    <property type="entry name" value="DHO_dehydrogenase"/>
</dbReference>
<organism evidence="9 10">
    <name type="scientific">Sphaerobolus stellatus (strain SS14)</name>
    <dbReference type="NCBI Taxonomy" id="990650"/>
    <lineage>
        <taxon>Eukaryota</taxon>
        <taxon>Fungi</taxon>
        <taxon>Dikarya</taxon>
        <taxon>Basidiomycota</taxon>
        <taxon>Agaricomycotina</taxon>
        <taxon>Agaricomycetes</taxon>
        <taxon>Phallomycetidae</taxon>
        <taxon>Geastrales</taxon>
        <taxon>Sphaerobolaceae</taxon>
        <taxon>Sphaerobolus</taxon>
    </lineage>
</organism>
<dbReference type="AlphaFoldDB" id="A0A0C9VDG9"/>
<evidence type="ECO:0000256" key="6">
    <source>
        <dbReference type="ARBA" id="ARBA00023002"/>
    </source>
</evidence>
<evidence type="ECO:0000313" key="10">
    <source>
        <dbReference type="Proteomes" id="UP000054279"/>
    </source>
</evidence>
<dbReference type="PIRSF" id="PIRSF000164">
    <property type="entry name" value="DHO_oxidase"/>
    <property type="match status" value="1"/>
</dbReference>